<dbReference type="CDD" id="cd05936">
    <property type="entry name" value="FC-FACS_FadD_like"/>
    <property type="match status" value="1"/>
</dbReference>
<evidence type="ECO:0000256" key="1">
    <source>
        <dbReference type="ARBA" id="ARBA00001946"/>
    </source>
</evidence>
<dbReference type="EMBL" id="BMEO01000003">
    <property type="protein sequence ID" value="GGF90938.1"/>
    <property type="molecule type" value="Genomic_DNA"/>
</dbReference>
<evidence type="ECO:0000256" key="4">
    <source>
        <dbReference type="ARBA" id="ARBA00006432"/>
    </source>
</evidence>
<evidence type="ECO:0000256" key="13">
    <source>
        <dbReference type="ARBA" id="ARBA00039545"/>
    </source>
</evidence>
<keyword evidence="9" id="KW-0460">Magnesium</keyword>
<sequence length="568" mass="62972">MTNNWDSMKIDKPWLDHYKPGIPAEIGELPYQNVADMMVSACEKYAQQTSFVNFGKGITYAELNDYSQQFAAYLQQHFNSGDVIAIMMPNVLQYPIAVLGILRAGMIATNINPLYTPRELKHQLNDSEAKGILIIENTAASLQEVLNETDVQQVITTTIGEMVGGLKGFIMDFVIKHIKKMVPAFSLPNAQKFKEVLKEGEKLTYNKVKRNLDDLAFLQYTGGTTGVSKGAILTNRNMVSNVMQVKLWIGSELDDKNQEVAITALPLYHIFALTANMLTFSYYGAKNILITNPRDMTGFVKELGQHKFTVMTGVNTLFNGLLNTPGFSDLDFSQFKFALGGGMAVQKSTAEAWKKVTGVTLAEAYGLTETSPAACINPIPLEDYNGTIGLPIPSTLCQIRDDNNQPLPVGEPGELCIKGPQVSQGYLNRPKETAATFIDGWLKTGDIAIMTEDGYFKIVDRKKDMILVSGFNVYPNEIEDAATLHPNIVEAAAIGVPDERSGEKIKLFVVSNNKDLTVDDVIEHCRKNLTGYKIPKMVEFRDELPKTNVGKILRKDLRQEEIAKIDTD</sequence>
<evidence type="ECO:0000313" key="17">
    <source>
        <dbReference type="EMBL" id="GGF90938.1"/>
    </source>
</evidence>
<evidence type="ECO:0000313" key="18">
    <source>
        <dbReference type="Proteomes" id="UP000605253"/>
    </source>
</evidence>
<comment type="pathway">
    <text evidence="3">Lipid metabolism; fatty acid beta-oxidation.</text>
</comment>
<feature type="domain" description="AMP-dependent synthetase/ligase" evidence="15">
    <location>
        <begin position="41"/>
        <end position="427"/>
    </location>
</feature>
<protein>
    <recommendedName>
        <fullName evidence="13">Long-chain-fatty-acid--CoA ligase</fullName>
        <ecNumber evidence="12">6.2.1.3</ecNumber>
    </recommendedName>
    <alternativeName>
        <fullName evidence="14">Long-chain acyl-CoA synthetase</fullName>
    </alternativeName>
</protein>
<keyword evidence="5 17" id="KW-0436">Ligase</keyword>
<evidence type="ECO:0000259" key="15">
    <source>
        <dbReference type="Pfam" id="PF00501"/>
    </source>
</evidence>
<evidence type="ECO:0000256" key="2">
    <source>
        <dbReference type="ARBA" id="ARBA00004170"/>
    </source>
</evidence>
<dbReference type="GO" id="GO:0005524">
    <property type="term" value="F:ATP binding"/>
    <property type="evidence" value="ECO:0007669"/>
    <property type="project" value="UniProtKB-KW"/>
</dbReference>
<evidence type="ECO:0000256" key="8">
    <source>
        <dbReference type="ARBA" id="ARBA00022840"/>
    </source>
</evidence>
<dbReference type="SUPFAM" id="SSF56801">
    <property type="entry name" value="Acetyl-CoA synthetase-like"/>
    <property type="match status" value="1"/>
</dbReference>
<evidence type="ECO:0000256" key="12">
    <source>
        <dbReference type="ARBA" id="ARBA00026121"/>
    </source>
</evidence>
<dbReference type="Proteomes" id="UP000605253">
    <property type="component" value="Unassembled WGS sequence"/>
</dbReference>
<dbReference type="GO" id="GO:0016020">
    <property type="term" value="C:membrane"/>
    <property type="evidence" value="ECO:0007669"/>
    <property type="project" value="UniProtKB-SubCell"/>
</dbReference>
<dbReference type="InterPro" id="IPR025110">
    <property type="entry name" value="AMP-bd_C"/>
</dbReference>
<comment type="caution">
    <text evidence="17">The sequence shown here is derived from an EMBL/GenBank/DDBJ whole genome shotgun (WGS) entry which is preliminary data.</text>
</comment>
<reference evidence="17" key="2">
    <citation type="submission" date="2020-09" db="EMBL/GenBank/DDBJ databases">
        <authorList>
            <person name="Sun Q."/>
            <person name="Zhou Y."/>
        </authorList>
    </citation>
    <scope>NUCLEOTIDE SEQUENCE</scope>
    <source>
        <strain evidence="17">CGMCC 1.12181</strain>
    </source>
</reference>
<keyword evidence="18" id="KW-1185">Reference proteome</keyword>
<evidence type="ECO:0000256" key="7">
    <source>
        <dbReference type="ARBA" id="ARBA00022832"/>
    </source>
</evidence>
<keyword evidence="10" id="KW-0443">Lipid metabolism</keyword>
<evidence type="ECO:0000256" key="5">
    <source>
        <dbReference type="ARBA" id="ARBA00022598"/>
    </source>
</evidence>
<dbReference type="GO" id="GO:0004467">
    <property type="term" value="F:long-chain fatty acid-CoA ligase activity"/>
    <property type="evidence" value="ECO:0007669"/>
    <property type="project" value="UniProtKB-EC"/>
</dbReference>
<dbReference type="Pfam" id="PF00501">
    <property type="entry name" value="AMP-binding"/>
    <property type="match status" value="1"/>
</dbReference>
<comment type="subcellular location">
    <subcellularLocation>
        <location evidence="2">Membrane</location>
        <topology evidence="2">Peripheral membrane protein</topology>
    </subcellularLocation>
</comment>
<name>A0A917FM31_9GAMM</name>
<keyword evidence="6" id="KW-0547">Nucleotide-binding</keyword>
<dbReference type="RefSeq" id="WP_229728256.1">
    <property type="nucleotide sequence ID" value="NZ_BAABJF010000017.1"/>
</dbReference>
<dbReference type="EC" id="6.2.1.3" evidence="12"/>
<feature type="domain" description="AMP-binding enzyme C-terminal" evidence="16">
    <location>
        <begin position="477"/>
        <end position="551"/>
    </location>
</feature>
<keyword evidence="8" id="KW-0067">ATP-binding</keyword>
<keyword evidence="7" id="KW-0276">Fatty acid metabolism</keyword>
<evidence type="ECO:0000259" key="16">
    <source>
        <dbReference type="Pfam" id="PF13193"/>
    </source>
</evidence>
<dbReference type="InterPro" id="IPR045851">
    <property type="entry name" value="AMP-bd_C_sf"/>
</dbReference>
<evidence type="ECO:0000256" key="14">
    <source>
        <dbReference type="ARBA" id="ARBA00042773"/>
    </source>
</evidence>
<dbReference type="PROSITE" id="PS00455">
    <property type="entry name" value="AMP_BINDING"/>
    <property type="match status" value="1"/>
</dbReference>
<evidence type="ECO:0000256" key="11">
    <source>
        <dbReference type="ARBA" id="ARBA00023136"/>
    </source>
</evidence>
<evidence type="ECO:0000256" key="9">
    <source>
        <dbReference type="ARBA" id="ARBA00022842"/>
    </source>
</evidence>
<evidence type="ECO:0000256" key="3">
    <source>
        <dbReference type="ARBA" id="ARBA00005005"/>
    </source>
</evidence>
<reference evidence="17" key="1">
    <citation type="journal article" date="2014" name="Int. J. Syst. Evol. Microbiol.">
        <title>Complete genome sequence of Corynebacterium casei LMG S-19264T (=DSM 44701T), isolated from a smear-ripened cheese.</title>
        <authorList>
            <consortium name="US DOE Joint Genome Institute (JGI-PGF)"/>
            <person name="Walter F."/>
            <person name="Albersmeier A."/>
            <person name="Kalinowski J."/>
            <person name="Ruckert C."/>
        </authorList>
    </citation>
    <scope>NUCLEOTIDE SEQUENCE</scope>
    <source>
        <strain evidence="17">CGMCC 1.12181</strain>
    </source>
</reference>
<dbReference type="PANTHER" id="PTHR43767">
    <property type="entry name" value="LONG-CHAIN-FATTY-ACID--COA LIGASE"/>
    <property type="match status" value="1"/>
</dbReference>
<dbReference type="AlphaFoldDB" id="A0A917FM31"/>
<dbReference type="FunFam" id="3.40.50.12780:FF:000003">
    <property type="entry name" value="Long-chain-fatty-acid--CoA ligase FadD"/>
    <property type="match status" value="1"/>
</dbReference>
<accession>A0A917FM31</accession>
<dbReference type="Gene3D" id="3.40.50.980">
    <property type="match status" value="2"/>
</dbReference>
<evidence type="ECO:0000256" key="6">
    <source>
        <dbReference type="ARBA" id="ARBA00022741"/>
    </source>
</evidence>
<proteinExistence type="inferred from homology"/>
<gene>
    <name evidence="17" type="primary">fadD</name>
    <name evidence="17" type="ORF">GCM10011365_10150</name>
</gene>
<evidence type="ECO:0000256" key="10">
    <source>
        <dbReference type="ARBA" id="ARBA00023098"/>
    </source>
</evidence>
<comment type="similarity">
    <text evidence="4">Belongs to the ATP-dependent AMP-binding enzyme family.</text>
</comment>
<dbReference type="Gene3D" id="2.30.38.10">
    <property type="entry name" value="Luciferase, Domain 3"/>
    <property type="match status" value="1"/>
</dbReference>
<dbReference type="Pfam" id="PF13193">
    <property type="entry name" value="AMP-binding_C"/>
    <property type="match status" value="1"/>
</dbReference>
<keyword evidence="11" id="KW-0472">Membrane</keyword>
<dbReference type="FunFam" id="3.30.300.30:FF:000006">
    <property type="entry name" value="Long-chain-fatty-acid--CoA ligase FadD"/>
    <property type="match status" value="1"/>
</dbReference>
<dbReference type="InterPro" id="IPR000873">
    <property type="entry name" value="AMP-dep_synth/lig_dom"/>
</dbReference>
<comment type="cofactor">
    <cofactor evidence="1">
        <name>Mg(2+)</name>
        <dbReference type="ChEBI" id="CHEBI:18420"/>
    </cofactor>
</comment>
<organism evidence="17 18">
    <name type="scientific">Marinicella pacifica</name>
    <dbReference type="NCBI Taxonomy" id="1171543"/>
    <lineage>
        <taxon>Bacteria</taxon>
        <taxon>Pseudomonadati</taxon>
        <taxon>Pseudomonadota</taxon>
        <taxon>Gammaproteobacteria</taxon>
        <taxon>Lysobacterales</taxon>
        <taxon>Marinicellaceae</taxon>
        <taxon>Marinicella</taxon>
    </lineage>
</organism>
<dbReference type="InterPro" id="IPR050237">
    <property type="entry name" value="ATP-dep_AMP-bd_enzyme"/>
</dbReference>
<dbReference type="PANTHER" id="PTHR43767:SF8">
    <property type="entry name" value="LONG-CHAIN-FATTY-ACID--COA LIGASE"/>
    <property type="match status" value="1"/>
</dbReference>
<dbReference type="InterPro" id="IPR020845">
    <property type="entry name" value="AMP-binding_CS"/>
</dbReference>
<dbReference type="Gene3D" id="3.30.300.30">
    <property type="match status" value="1"/>
</dbReference>